<protein>
    <submittedName>
        <fullName evidence="2">Uncharacterized protein</fullName>
    </submittedName>
</protein>
<keyword evidence="1" id="KW-0812">Transmembrane</keyword>
<keyword evidence="3" id="KW-1185">Reference proteome</keyword>
<proteinExistence type="predicted"/>
<feature type="transmembrane region" description="Helical" evidence="1">
    <location>
        <begin position="76"/>
        <end position="94"/>
    </location>
</feature>
<sequence length="130" mass="15325">MAMLLSIWEDLKLHSKQLYTAISEEPIMRRIWSVIIYIIMFIVALTAIGLILVYVLYTLSFVGIPYLQFMHFHKPYSFIVLILLWASSLFRYSFETESSISVRWELFFYFLSFLVVCSGIGDFLVLPYLL</sequence>
<gene>
    <name evidence="2" type="ORF">CSSPJE1EN2_LOCUS12124</name>
</gene>
<dbReference type="Proteomes" id="UP001497522">
    <property type="component" value="Chromosome 19"/>
</dbReference>
<keyword evidence="1" id="KW-0472">Membrane</keyword>
<reference evidence="2" key="1">
    <citation type="submission" date="2024-03" db="EMBL/GenBank/DDBJ databases">
        <authorList>
            <consortium name="ELIXIR-Norway"/>
            <consortium name="Elixir Norway"/>
        </authorList>
    </citation>
    <scope>NUCLEOTIDE SEQUENCE</scope>
</reference>
<accession>A0ABP1B300</accession>
<name>A0ABP1B300_9BRYO</name>
<evidence type="ECO:0000313" key="3">
    <source>
        <dbReference type="Proteomes" id="UP001497522"/>
    </source>
</evidence>
<organism evidence="2 3">
    <name type="scientific">Sphagnum jensenii</name>
    <dbReference type="NCBI Taxonomy" id="128206"/>
    <lineage>
        <taxon>Eukaryota</taxon>
        <taxon>Viridiplantae</taxon>
        <taxon>Streptophyta</taxon>
        <taxon>Embryophyta</taxon>
        <taxon>Bryophyta</taxon>
        <taxon>Sphagnophytina</taxon>
        <taxon>Sphagnopsida</taxon>
        <taxon>Sphagnales</taxon>
        <taxon>Sphagnaceae</taxon>
        <taxon>Sphagnum</taxon>
    </lineage>
</organism>
<feature type="transmembrane region" description="Helical" evidence="1">
    <location>
        <begin position="106"/>
        <end position="129"/>
    </location>
</feature>
<feature type="transmembrane region" description="Helical" evidence="1">
    <location>
        <begin position="34"/>
        <end position="56"/>
    </location>
</feature>
<evidence type="ECO:0000256" key="1">
    <source>
        <dbReference type="SAM" id="Phobius"/>
    </source>
</evidence>
<keyword evidence="1" id="KW-1133">Transmembrane helix</keyword>
<evidence type="ECO:0000313" key="2">
    <source>
        <dbReference type="EMBL" id="CAK9869366.1"/>
    </source>
</evidence>
<dbReference type="EMBL" id="OZ023720">
    <property type="protein sequence ID" value="CAK9869366.1"/>
    <property type="molecule type" value="Genomic_DNA"/>
</dbReference>